<feature type="region of interest" description="Disordered" evidence="1">
    <location>
        <begin position="1"/>
        <end position="25"/>
    </location>
</feature>
<dbReference type="InParanoid" id="K1WRH2"/>
<dbReference type="eggNOG" id="KOG4498">
    <property type="taxonomic scope" value="Eukaryota"/>
</dbReference>
<dbReference type="FunFam" id="3.40.30.10:FF:000404">
    <property type="entry name" value="WGS project CABT00000000 data, contig 2.14"/>
    <property type="match status" value="1"/>
</dbReference>
<dbReference type="AlphaFoldDB" id="K1WRH2"/>
<feature type="compositionally biased region" description="Polar residues" evidence="1">
    <location>
        <begin position="65"/>
        <end position="80"/>
    </location>
</feature>
<dbReference type="EMBL" id="JH921430">
    <property type="protein sequence ID" value="EKD20245.1"/>
    <property type="molecule type" value="Genomic_DNA"/>
</dbReference>
<dbReference type="PANTHER" id="PTHR28630:SF3">
    <property type="entry name" value="PEROXIREDOXIN-LIKE 2C"/>
    <property type="match status" value="1"/>
</dbReference>
<dbReference type="OMA" id="FLFEPRD"/>
<protein>
    <submittedName>
        <fullName evidence="2">FmHP</fullName>
    </submittedName>
</protein>
<dbReference type="KEGG" id="mbe:MBM_02197"/>
<proteinExistence type="predicted"/>
<dbReference type="OrthoDB" id="40334at2759"/>
<reference evidence="2 3" key="1">
    <citation type="journal article" date="2012" name="BMC Genomics">
        <title>Sequencing the genome of Marssonina brunnea reveals fungus-poplar co-evolution.</title>
        <authorList>
            <person name="Zhu S."/>
            <person name="Cao Y.-Z."/>
            <person name="Jiang C."/>
            <person name="Tan B.-Y."/>
            <person name="Wang Z."/>
            <person name="Feng S."/>
            <person name="Zhang L."/>
            <person name="Su X.-H."/>
            <person name="Brejova B."/>
            <person name="Vinar T."/>
            <person name="Xu M."/>
            <person name="Wang M.-X."/>
            <person name="Zhang S.-G."/>
            <person name="Huang M.-R."/>
            <person name="Wu R."/>
            <person name="Zhou Y."/>
        </authorList>
    </citation>
    <scope>NUCLEOTIDE SEQUENCE [LARGE SCALE GENOMIC DNA]</scope>
    <source>
        <strain evidence="2 3">MB_m1</strain>
    </source>
</reference>
<feature type="region of interest" description="Disordered" evidence="1">
    <location>
        <begin position="65"/>
        <end position="90"/>
    </location>
</feature>
<evidence type="ECO:0000313" key="2">
    <source>
        <dbReference type="EMBL" id="EKD20245.1"/>
    </source>
</evidence>
<feature type="region of interest" description="Disordered" evidence="1">
    <location>
        <begin position="261"/>
        <end position="299"/>
    </location>
</feature>
<dbReference type="PANTHER" id="PTHR28630">
    <property type="match status" value="1"/>
</dbReference>
<gene>
    <name evidence="2" type="ORF">MBM_02197</name>
</gene>
<feature type="compositionally biased region" description="Basic residues" evidence="1">
    <location>
        <begin position="1"/>
        <end position="20"/>
    </location>
</feature>
<dbReference type="HOGENOM" id="CLU_035338_0_1_1"/>
<organism evidence="2 3">
    <name type="scientific">Marssonina brunnea f. sp. multigermtubi (strain MB_m1)</name>
    <name type="common">Marssonina leaf spot fungus</name>
    <dbReference type="NCBI Taxonomy" id="1072389"/>
    <lineage>
        <taxon>Eukaryota</taxon>
        <taxon>Fungi</taxon>
        <taxon>Dikarya</taxon>
        <taxon>Ascomycota</taxon>
        <taxon>Pezizomycotina</taxon>
        <taxon>Leotiomycetes</taxon>
        <taxon>Helotiales</taxon>
        <taxon>Drepanopezizaceae</taxon>
        <taxon>Drepanopeziza</taxon>
    </lineage>
</organism>
<sequence>MPTPKHLQHQHRHQHSRTNKHSSEFRGNTWATQSKAASTHTFAQPTIKPSSAHISMATMTAATVHSPSFRDSSTSHTLSQPADFEGEVNTNNDIPSQAVLKSVENVSILDQEGRSIPFKNLYSGPNVARRVMVIFIRHFYCGNCQEYIRALTSSITPSSLLSLPIPTFIAIVGCGAPSLIPMYQEATSCPFPIYADPTKKLYSALGMLRTLNMGTRPEYQRKDQLSMVFESVVQAMKKIKDGQALKGGDMHQVGGEFLFEPVDMNSPLNTPEPEADSGDKQLGDGAKAQQQEGGWSEEKRITWCHRMKNTRDHAEIPELREALGLSGEGAKGKNEKRWSKALVERKGTGLNTVKGTVDSPDEAFRKKVRELDEGVGISAQENHVR</sequence>
<dbReference type="InterPro" id="IPR032801">
    <property type="entry name" value="PXL2A/B/C"/>
</dbReference>
<name>K1WRH2_MARBU</name>
<dbReference type="Proteomes" id="UP000006753">
    <property type="component" value="Unassembled WGS sequence"/>
</dbReference>
<dbReference type="Pfam" id="PF13911">
    <property type="entry name" value="AhpC-TSA_2"/>
    <property type="match status" value="1"/>
</dbReference>
<keyword evidence="3" id="KW-1185">Reference proteome</keyword>
<accession>K1WRH2</accession>
<evidence type="ECO:0000313" key="3">
    <source>
        <dbReference type="Proteomes" id="UP000006753"/>
    </source>
</evidence>
<dbReference type="CDD" id="cd02970">
    <property type="entry name" value="PRX_like2"/>
    <property type="match status" value="1"/>
</dbReference>
<evidence type="ECO:0000256" key="1">
    <source>
        <dbReference type="SAM" id="MobiDB-lite"/>
    </source>
</evidence>